<dbReference type="InterPro" id="IPR000524">
    <property type="entry name" value="Tscrpt_reg_HTH_GntR"/>
</dbReference>
<keyword evidence="3" id="KW-0805">Transcription regulation</keyword>
<evidence type="ECO:0000313" key="7">
    <source>
        <dbReference type="EMBL" id="ROO82815.1"/>
    </source>
</evidence>
<dbReference type="SMART" id="SM00345">
    <property type="entry name" value="HTH_GNTR"/>
    <property type="match status" value="1"/>
</dbReference>
<dbReference type="PRINTS" id="PR00035">
    <property type="entry name" value="HTHGNTR"/>
</dbReference>
<dbReference type="InterPro" id="IPR036388">
    <property type="entry name" value="WH-like_DNA-bd_sf"/>
</dbReference>
<evidence type="ECO:0000256" key="2">
    <source>
        <dbReference type="ARBA" id="ARBA00022898"/>
    </source>
</evidence>
<dbReference type="AlphaFoldDB" id="A0A3N1CNN7"/>
<dbReference type="GO" id="GO:0030170">
    <property type="term" value="F:pyridoxal phosphate binding"/>
    <property type="evidence" value="ECO:0007669"/>
    <property type="project" value="InterPro"/>
</dbReference>
<evidence type="ECO:0000256" key="1">
    <source>
        <dbReference type="ARBA" id="ARBA00005384"/>
    </source>
</evidence>
<keyword evidence="2" id="KW-0663">Pyridoxal phosphate</keyword>
<reference evidence="7 8" key="1">
    <citation type="submission" date="2018-11" db="EMBL/GenBank/DDBJ databases">
        <title>Sequencing the genomes of 1000 actinobacteria strains.</title>
        <authorList>
            <person name="Klenk H.-P."/>
        </authorList>
    </citation>
    <scope>NUCLEOTIDE SEQUENCE [LARGE SCALE GENOMIC DNA]</scope>
    <source>
        <strain evidence="7 8">DSM 44254</strain>
    </source>
</reference>
<name>A0A3N1CNN7_9ACTN</name>
<proteinExistence type="inferred from homology"/>
<dbReference type="PROSITE" id="PS50949">
    <property type="entry name" value="HTH_GNTR"/>
    <property type="match status" value="1"/>
</dbReference>
<dbReference type="GO" id="GO:0008483">
    <property type="term" value="F:transaminase activity"/>
    <property type="evidence" value="ECO:0007669"/>
    <property type="project" value="UniProtKB-KW"/>
</dbReference>
<dbReference type="InterPro" id="IPR036390">
    <property type="entry name" value="WH_DNA-bd_sf"/>
</dbReference>
<dbReference type="PANTHER" id="PTHR46577">
    <property type="entry name" value="HTH-TYPE TRANSCRIPTIONAL REGULATORY PROTEIN GABR"/>
    <property type="match status" value="1"/>
</dbReference>
<dbReference type="Proteomes" id="UP000272400">
    <property type="component" value="Unassembled WGS sequence"/>
</dbReference>
<keyword evidence="4" id="KW-0238">DNA-binding</keyword>
<comment type="caution">
    <text evidence="7">The sequence shown here is derived from an EMBL/GenBank/DDBJ whole genome shotgun (WGS) entry which is preliminary data.</text>
</comment>
<dbReference type="OrthoDB" id="5415143at2"/>
<evidence type="ECO:0000256" key="5">
    <source>
        <dbReference type="ARBA" id="ARBA00023163"/>
    </source>
</evidence>
<dbReference type="EMBL" id="RJKE01000001">
    <property type="protein sequence ID" value="ROO82815.1"/>
    <property type="molecule type" value="Genomic_DNA"/>
</dbReference>
<dbReference type="Pfam" id="PF00392">
    <property type="entry name" value="GntR"/>
    <property type="match status" value="1"/>
</dbReference>
<keyword evidence="7" id="KW-0808">Transferase</keyword>
<dbReference type="InterPro" id="IPR015421">
    <property type="entry name" value="PyrdxlP-dep_Trfase_major"/>
</dbReference>
<organism evidence="7 8">
    <name type="scientific">Actinocorallia herbida</name>
    <dbReference type="NCBI Taxonomy" id="58109"/>
    <lineage>
        <taxon>Bacteria</taxon>
        <taxon>Bacillati</taxon>
        <taxon>Actinomycetota</taxon>
        <taxon>Actinomycetes</taxon>
        <taxon>Streptosporangiales</taxon>
        <taxon>Thermomonosporaceae</taxon>
        <taxon>Actinocorallia</taxon>
    </lineage>
</organism>
<keyword evidence="5" id="KW-0804">Transcription</keyword>
<evidence type="ECO:0000313" key="8">
    <source>
        <dbReference type="Proteomes" id="UP000272400"/>
    </source>
</evidence>
<keyword evidence="8" id="KW-1185">Reference proteome</keyword>
<dbReference type="SUPFAM" id="SSF53383">
    <property type="entry name" value="PLP-dependent transferases"/>
    <property type="match status" value="1"/>
</dbReference>
<sequence>MPDLHIAVDRAAGRLAVQLAAGLRAAVRDGRLAGGARLPSTRGLAADLGISRGVVVAAYEQLVAEGFLLARTGDGTRVAPAAGRPVAEAVGAPGRAEAPEFDFRPGRPDLSQFPRARWAAAHKHALETMAHDDFAYPDPAGVPLLREELAGYLGRVRAADVTPERIVVTSGVAHGLSMVTRLLGGPLAVEDPTSERQIPLLAEAGAPLVRVPVDAEGLDVAALARSAARAVLVTPAHQFPTGVVLSPARRAALVAWARATGGTVIEDDYDAEFRYDRDPVGCVQGLAPDRTVLLGSVSKALAPGLRLGWLAAPAGLAAAVAGHRALTDLGGPVVEQHALAHFLASGAHDRQVRRARRVYRARRDALVEALARELPAARVGGVSAGLHLYVEIPGLPADAAARAARRGVAVERCGSGLVLGYGGVPARRIPGAVARLAAALA</sequence>
<dbReference type="SUPFAM" id="SSF46785">
    <property type="entry name" value="Winged helix' DNA-binding domain"/>
    <property type="match status" value="1"/>
</dbReference>
<dbReference type="GO" id="GO:0003700">
    <property type="term" value="F:DNA-binding transcription factor activity"/>
    <property type="evidence" value="ECO:0007669"/>
    <property type="project" value="InterPro"/>
</dbReference>
<accession>A0A3N1CNN7</accession>
<evidence type="ECO:0000256" key="4">
    <source>
        <dbReference type="ARBA" id="ARBA00023125"/>
    </source>
</evidence>
<keyword evidence="7" id="KW-0032">Aminotransferase</keyword>
<dbReference type="Pfam" id="PF00155">
    <property type="entry name" value="Aminotran_1_2"/>
    <property type="match status" value="1"/>
</dbReference>
<dbReference type="InterPro" id="IPR004839">
    <property type="entry name" value="Aminotransferase_I/II_large"/>
</dbReference>
<comment type="similarity">
    <text evidence="1">In the C-terminal section; belongs to the class-I pyridoxal-phosphate-dependent aminotransferase family.</text>
</comment>
<dbReference type="Gene3D" id="3.40.640.10">
    <property type="entry name" value="Type I PLP-dependent aspartate aminotransferase-like (Major domain)"/>
    <property type="match status" value="1"/>
</dbReference>
<feature type="domain" description="HTH gntR-type" evidence="6">
    <location>
        <begin position="13"/>
        <end position="81"/>
    </location>
</feature>
<dbReference type="PANTHER" id="PTHR46577:SF1">
    <property type="entry name" value="HTH-TYPE TRANSCRIPTIONAL REGULATORY PROTEIN GABR"/>
    <property type="match status" value="1"/>
</dbReference>
<evidence type="ECO:0000259" key="6">
    <source>
        <dbReference type="PROSITE" id="PS50949"/>
    </source>
</evidence>
<dbReference type="CDD" id="cd00609">
    <property type="entry name" value="AAT_like"/>
    <property type="match status" value="1"/>
</dbReference>
<dbReference type="Gene3D" id="1.10.10.10">
    <property type="entry name" value="Winged helix-like DNA-binding domain superfamily/Winged helix DNA-binding domain"/>
    <property type="match status" value="1"/>
</dbReference>
<dbReference type="InterPro" id="IPR051446">
    <property type="entry name" value="HTH_trans_reg/aminotransferase"/>
</dbReference>
<gene>
    <name evidence="7" type="ORF">EDD29_0300</name>
</gene>
<dbReference type="CDD" id="cd07377">
    <property type="entry name" value="WHTH_GntR"/>
    <property type="match status" value="1"/>
</dbReference>
<protein>
    <submittedName>
        <fullName evidence="7">GntR family transcriptional regulator/MocR family aminotransferase</fullName>
    </submittedName>
</protein>
<dbReference type="GO" id="GO:0003677">
    <property type="term" value="F:DNA binding"/>
    <property type="evidence" value="ECO:0007669"/>
    <property type="project" value="UniProtKB-KW"/>
</dbReference>
<dbReference type="InterPro" id="IPR015424">
    <property type="entry name" value="PyrdxlP-dep_Trfase"/>
</dbReference>
<dbReference type="RefSeq" id="WP_123661788.1">
    <property type="nucleotide sequence ID" value="NZ_RJKE01000001.1"/>
</dbReference>
<evidence type="ECO:0000256" key="3">
    <source>
        <dbReference type="ARBA" id="ARBA00023015"/>
    </source>
</evidence>